<name>A0A816B509_9BILA</name>
<dbReference type="SUPFAM" id="SSF56399">
    <property type="entry name" value="ADP-ribosylation"/>
    <property type="match status" value="1"/>
</dbReference>
<comment type="catalytic activity">
    <reaction evidence="5 6">
        <text>L-arginyl-[protein] + NAD(+) = N(omega)-(ADP-D-ribosyl)-L-arginyl-[protein] + nicotinamide + H(+)</text>
        <dbReference type="Rhea" id="RHEA:19149"/>
        <dbReference type="Rhea" id="RHEA-COMP:10532"/>
        <dbReference type="Rhea" id="RHEA-COMP:15087"/>
        <dbReference type="ChEBI" id="CHEBI:15378"/>
        <dbReference type="ChEBI" id="CHEBI:17154"/>
        <dbReference type="ChEBI" id="CHEBI:29965"/>
        <dbReference type="ChEBI" id="CHEBI:57540"/>
        <dbReference type="ChEBI" id="CHEBI:142554"/>
        <dbReference type="EC" id="2.4.2.31"/>
    </reaction>
</comment>
<dbReference type="GO" id="GO:0016779">
    <property type="term" value="F:nucleotidyltransferase activity"/>
    <property type="evidence" value="ECO:0007669"/>
    <property type="project" value="UniProtKB-KW"/>
</dbReference>
<dbReference type="PROSITE" id="PS51996">
    <property type="entry name" value="TR_MART"/>
    <property type="match status" value="1"/>
</dbReference>
<keyword evidence="3 6" id="KW-0808">Transferase</keyword>
<comment type="similarity">
    <text evidence="1 6">Belongs to the Arg-specific ADP-ribosyltransferase family.</text>
</comment>
<dbReference type="InterPro" id="IPR000768">
    <property type="entry name" value="ART"/>
</dbReference>
<evidence type="ECO:0000313" key="7">
    <source>
        <dbReference type="EMBL" id="CAF1606297.1"/>
    </source>
</evidence>
<gene>
    <name evidence="7" type="ORF">GPM918_LOCUS42773</name>
    <name evidence="8" type="ORF">SRO942_LOCUS44094</name>
</gene>
<evidence type="ECO:0000256" key="5">
    <source>
        <dbReference type="ARBA" id="ARBA00047597"/>
    </source>
</evidence>
<evidence type="ECO:0000256" key="6">
    <source>
        <dbReference type="RuleBase" id="RU361228"/>
    </source>
</evidence>
<dbReference type="Proteomes" id="UP000663829">
    <property type="component" value="Unassembled WGS sequence"/>
</dbReference>
<dbReference type="EMBL" id="CAJOBC010103498">
    <property type="protein sequence ID" value="CAF4486358.1"/>
    <property type="molecule type" value="Genomic_DNA"/>
</dbReference>
<evidence type="ECO:0000256" key="4">
    <source>
        <dbReference type="ARBA" id="ARBA00022695"/>
    </source>
</evidence>
<protein>
    <recommendedName>
        <fullName evidence="6">NAD(P)(+)--arginine ADP-ribosyltransferase</fullName>
        <ecNumber evidence="6">2.4.2.31</ecNumber>
    </recommendedName>
    <alternativeName>
        <fullName evidence="6">Mono(ADP-ribosyl)transferase</fullName>
    </alternativeName>
</protein>
<evidence type="ECO:0000256" key="1">
    <source>
        <dbReference type="ARBA" id="ARBA00009558"/>
    </source>
</evidence>
<keyword evidence="2 6" id="KW-0328">Glycosyltransferase</keyword>
<evidence type="ECO:0000256" key="3">
    <source>
        <dbReference type="ARBA" id="ARBA00022679"/>
    </source>
</evidence>
<keyword evidence="6" id="KW-0520">NAD</keyword>
<dbReference type="AlphaFoldDB" id="A0A816B509"/>
<organism evidence="7 9">
    <name type="scientific">Didymodactylos carnosus</name>
    <dbReference type="NCBI Taxonomy" id="1234261"/>
    <lineage>
        <taxon>Eukaryota</taxon>
        <taxon>Metazoa</taxon>
        <taxon>Spiralia</taxon>
        <taxon>Gnathifera</taxon>
        <taxon>Rotifera</taxon>
        <taxon>Eurotatoria</taxon>
        <taxon>Bdelloidea</taxon>
        <taxon>Philodinida</taxon>
        <taxon>Philodinidae</taxon>
        <taxon>Didymodactylos</taxon>
    </lineage>
</organism>
<accession>A0A816B509</accession>
<evidence type="ECO:0000313" key="9">
    <source>
        <dbReference type="Proteomes" id="UP000663829"/>
    </source>
</evidence>
<evidence type="ECO:0000313" key="8">
    <source>
        <dbReference type="EMBL" id="CAF4486358.1"/>
    </source>
</evidence>
<keyword evidence="4" id="KW-0548">Nucleotidyltransferase</keyword>
<dbReference type="OrthoDB" id="423533at2759"/>
<dbReference type="GO" id="GO:0106274">
    <property type="term" value="F:NAD+-protein-arginine ADP-ribosyltransferase activity"/>
    <property type="evidence" value="ECO:0007669"/>
    <property type="project" value="UniProtKB-EC"/>
</dbReference>
<evidence type="ECO:0000256" key="2">
    <source>
        <dbReference type="ARBA" id="ARBA00022676"/>
    </source>
</evidence>
<feature type="non-terminal residue" evidence="7">
    <location>
        <position position="1"/>
    </location>
</feature>
<proteinExistence type="inferred from homology"/>
<sequence>RGMRVTENDLQQYQLNQHILNRSFLSASVERQVAEMFAGEGQQLKMRQTIDHRPIQFSCLCQYLVKQKSTCLNIQHLSMRPEEKEVLILPFTVFKIIKKKTNYLEDPASSISVEIELEECEDNNDDNDKKEETCKREDESLGLIFIFVIKNGSSGPVRMTTFPPQIDDEGMQ</sequence>
<keyword evidence="6" id="KW-0521">NADP</keyword>
<dbReference type="Gene3D" id="3.90.176.10">
    <property type="entry name" value="Toxin ADP-ribosyltransferase, Chain A, domain 1"/>
    <property type="match status" value="1"/>
</dbReference>
<dbReference type="Proteomes" id="UP000681722">
    <property type="component" value="Unassembled WGS sequence"/>
</dbReference>
<comment type="caution">
    <text evidence="7">The sequence shown here is derived from an EMBL/GenBank/DDBJ whole genome shotgun (WGS) entry which is preliminary data.</text>
</comment>
<dbReference type="EC" id="2.4.2.31" evidence="6"/>
<keyword evidence="9" id="KW-1185">Reference proteome</keyword>
<dbReference type="EMBL" id="CAJNOQ010036918">
    <property type="protein sequence ID" value="CAF1606297.1"/>
    <property type="molecule type" value="Genomic_DNA"/>
</dbReference>
<dbReference type="Pfam" id="PF01129">
    <property type="entry name" value="ART"/>
    <property type="match status" value="1"/>
</dbReference>
<reference evidence="7" key="1">
    <citation type="submission" date="2021-02" db="EMBL/GenBank/DDBJ databases">
        <authorList>
            <person name="Nowell W R."/>
        </authorList>
    </citation>
    <scope>NUCLEOTIDE SEQUENCE</scope>
</reference>